<keyword evidence="1" id="KW-0472">Membrane</keyword>
<keyword evidence="1" id="KW-0812">Transmembrane</keyword>
<proteinExistence type="predicted"/>
<protein>
    <submittedName>
        <fullName evidence="2">Uncharacterized protein</fullName>
    </submittedName>
</protein>
<name>A0ABW6HSP5_9FLAO</name>
<evidence type="ECO:0000313" key="2">
    <source>
        <dbReference type="EMBL" id="MFE3867016.1"/>
    </source>
</evidence>
<organism evidence="2 3">
    <name type="scientific">Flavobacterium xylosi</name>
    <dbReference type="NCBI Taxonomy" id="3230415"/>
    <lineage>
        <taxon>Bacteria</taxon>
        <taxon>Pseudomonadati</taxon>
        <taxon>Bacteroidota</taxon>
        <taxon>Flavobacteriia</taxon>
        <taxon>Flavobacteriales</taxon>
        <taxon>Flavobacteriaceae</taxon>
        <taxon>Flavobacterium</taxon>
    </lineage>
</organism>
<accession>A0ABW6HSP5</accession>
<sequence length="146" mass="16879">MKDYKDFTNFAGYVRDNLLFDIKLELTNMVILLKGNRQKIDDAIEYAKTNSDFDFEIHQPSHPNIPLDTDEDKFVYEKGELLANFSKERLDEVFRLYPLMCKEKNISQDPNDDNDISNSTNNNIIKNVAIGAGVVVGSYLLYQLFK</sequence>
<feature type="transmembrane region" description="Helical" evidence="1">
    <location>
        <begin position="124"/>
        <end position="142"/>
    </location>
</feature>
<comment type="caution">
    <text evidence="2">The sequence shown here is derived from an EMBL/GenBank/DDBJ whole genome shotgun (WGS) entry which is preliminary data.</text>
</comment>
<reference evidence="2 3" key="1">
    <citation type="submission" date="2024-06" db="EMBL/GenBank/DDBJ databases">
        <title>Flavobacterium spp. isolated from glacier.</title>
        <authorList>
            <person name="Han D."/>
        </authorList>
    </citation>
    <scope>NUCLEOTIDE SEQUENCE [LARGE SCALE GENOMIC DNA]</scope>
    <source>
        <strain evidence="2 3">LS2P90</strain>
    </source>
</reference>
<keyword evidence="1" id="KW-1133">Transmembrane helix</keyword>
<evidence type="ECO:0000256" key="1">
    <source>
        <dbReference type="SAM" id="Phobius"/>
    </source>
</evidence>
<evidence type="ECO:0000313" key="3">
    <source>
        <dbReference type="Proteomes" id="UP001600109"/>
    </source>
</evidence>
<keyword evidence="3" id="KW-1185">Reference proteome</keyword>
<gene>
    <name evidence="2" type="ORF">ACFX5E_02890</name>
</gene>
<dbReference type="EMBL" id="JBHZPZ010000003">
    <property type="protein sequence ID" value="MFE3867016.1"/>
    <property type="molecule type" value="Genomic_DNA"/>
</dbReference>
<dbReference type="RefSeq" id="WP_379853666.1">
    <property type="nucleotide sequence ID" value="NZ_JBHZPZ010000003.1"/>
</dbReference>
<dbReference type="Proteomes" id="UP001600109">
    <property type="component" value="Unassembled WGS sequence"/>
</dbReference>